<dbReference type="GO" id="GO:0046872">
    <property type="term" value="F:metal ion binding"/>
    <property type="evidence" value="ECO:0007669"/>
    <property type="project" value="UniProtKB-KW"/>
</dbReference>
<gene>
    <name evidence="12" type="ORF">WA026_014264</name>
</gene>
<keyword evidence="9" id="KW-0744">Spermatogenesis</keyword>
<keyword evidence="5" id="KW-0547">Nucleotide-binding</keyword>
<keyword evidence="10" id="KW-1133">Transmembrane helix</keyword>
<feature type="transmembrane region" description="Helical" evidence="10">
    <location>
        <begin position="32"/>
        <end position="51"/>
    </location>
</feature>
<evidence type="ECO:0000259" key="11">
    <source>
        <dbReference type="PROSITE" id="PS50011"/>
    </source>
</evidence>
<dbReference type="PANTHER" id="PTHR24346:SF102">
    <property type="entry name" value="TESTIS-SPECIFIC SERINE_THREONINE-PROTEIN KINASE 1"/>
    <property type="match status" value="1"/>
</dbReference>
<keyword evidence="10" id="KW-0812">Transmembrane</keyword>
<dbReference type="EMBL" id="JARQZJ010000007">
    <property type="protein sequence ID" value="KAK9871809.1"/>
    <property type="molecule type" value="Genomic_DNA"/>
</dbReference>
<keyword evidence="8" id="KW-0460">Magnesium</keyword>
<evidence type="ECO:0000256" key="8">
    <source>
        <dbReference type="ARBA" id="ARBA00022842"/>
    </source>
</evidence>
<evidence type="ECO:0000256" key="3">
    <source>
        <dbReference type="ARBA" id="ARBA00022553"/>
    </source>
</evidence>
<feature type="domain" description="Protein kinase" evidence="11">
    <location>
        <begin position="1"/>
        <end position="110"/>
    </location>
</feature>
<evidence type="ECO:0000256" key="10">
    <source>
        <dbReference type="SAM" id="Phobius"/>
    </source>
</evidence>
<keyword evidence="2" id="KW-0217">Developmental protein</keyword>
<dbReference type="SMART" id="SM00220">
    <property type="entry name" value="S_TKc"/>
    <property type="match status" value="1"/>
</dbReference>
<dbReference type="GO" id="GO:0050321">
    <property type="term" value="F:tau-protein kinase activity"/>
    <property type="evidence" value="ECO:0007669"/>
    <property type="project" value="TreeGrafter"/>
</dbReference>
<dbReference type="Pfam" id="PF00069">
    <property type="entry name" value="Pkinase"/>
    <property type="match status" value="1"/>
</dbReference>
<keyword evidence="4" id="KW-0479">Metal-binding</keyword>
<comment type="caution">
    <text evidence="12">The sequence shown here is derived from an EMBL/GenBank/DDBJ whole genome shotgun (WGS) entry which is preliminary data.</text>
</comment>
<evidence type="ECO:0000256" key="7">
    <source>
        <dbReference type="ARBA" id="ARBA00022840"/>
    </source>
</evidence>
<evidence type="ECO:0000256" key="4">
    <source>
        <dbReference type="ARBA" id="ARBA00022723"/>
    </source>
</evidence>
<keyword evidence="7" id="KW-0067">ATP-binding</keyword>
<keyword evidence="10" id="KW-0472">Membrane</keyword>
<dbReference type="GO" id="GO:0000226">
    <property type="term" value="P:microtubule cytoskeleton organization"/>
    <property type="evidence" value="ECO:0007669"/>
    <property type="project" value="TreeGrafter"/>
</dbReference>
<protein>
    <recommendedName>
        <fullName evidence="11">Protein kinase domain-containing protein</fullName>
    </recommendedName>
</protein>
<dbReference type="GO" id="GO:0005737">
    <property type="term" value="C:cytoplasm"/>
    <property type="evidence" value="ECO:0007669"/>
    <property type="project" value="TreeGrafter"/>
</dbReference>
<dbReference type="PROSITE" id="PS50011">
    <property type="entry name" value="PROTEIN_KINASE_DOM"/>
    <property type="match status" value="1"/>
</dbReference>
<evidence type="ECO:0000256" key="1">
    <source>
        <dbReference type="ARBA" id="ARBA00001946"/>
    </source>
</evidence>
<evidence type="ECO:0000256" key="5">
    <source>
        <dbReference type="ARBA" id="ARBA00022741"/>
    </source>
</evidence>
<comment type="cofactor">
    <cofactor evidence="1">
        <name>Mg(2+)</name>
        <dbReference type="ChEBI" id="CHEBI:18420"/>
    </cofactor>
</comment>
<dbReference type="Proteomes" id="UP001431783">
    <property type="component" value="Unassembled WGS sequence"/>
</dbReference>
<dbReference type="GO" id="GO:0005524">
    <property type="term" value="F:ATP binding"/>
    <property type="evidence" value="ECO:0007669"/>
    <property type="project" value="UniProtKB-KW"/>
</dbReference>
<dbReference type="InterPro" id="IPR011009">
    <property type="entry name" value="Kinase-like_dom_sf"/>
</dbReference>
<dbReference type="GO" id="GO:0030154">
    <property type="term" value="P:cell differentiation"/>
    <property type="evidence" value="ECO:0007669"/>
    <property type="project" value="UniProtKB-KW"/>
</dbReference>
<dbReference type="InterPro" id="IPR000719">
    <property type="entry name" value="Prot_kinase_dom"/>
</dbReference>
<name>A0AAW1TTV4_9CUCU</name>
<keyword evidence="13" id="KW-1185">Reference proteome</keyword>
<dbReference type="GO" id="GO:0035556">
    <property type="term" value="P:intracellular signal transduction"/>
    <property type="evidence" value="ECO:0007669"/>
    <property type="project" value="TreeGrafter"/>
</dbReference>
<evidence type="ECO:0000313" key="12">
    <source>
        <dbReference type="EMBL" id="KAK9871809.1"/>
    </source>
</evidence>
<keyword evidence="3" id="KW-0597">Phosphoprotein</keyword>
<reference evidence="12 13" key="1">
    <citation type="submission" date="2023-03" db="EMBL/GenBank/DDBJ databases">
        <title>Genome insight into feeding habits of ladybird beetles.</title>
        <authorList>
            <person name="Li H.-S."/>
            <person name="Huang Y.-H."/>
            <person name="Pang H."/>
        </authorList>
    </citation>
    <scope>NUCLEOTIDE SEQUENCE [LARGE SCALE GENOMIC DNA]</scope>
    <source>
        <strain evidence="12">SYSU_2023b</strain>
        <tissue evidence="12">Whole body</tissue>
    </source>
</reference>
<dbReference type="SUPFAM" id="SSF56112">
    <property type="entry name" value="Protein kinase-like (PK-like)"/>
    <property type="match status" value="1"/>
</dbReference>
<dbReference type="GO" id="GO:0007283">
    <property type="term" value="P:spermatogenesis"/>
    <property type="evidence" value="ECO:0007669"/>
    <property type="project" value="UniProtKB-KW"/>
</dbReference>
<evidence type="ECO:0000313" key="13">
    <source>
        <dbReference type="Proteomes" id="UP001431783"/>
    </source>
</evidence>
<dbReference type="AlphaFoldDB" id="A0AAW1TTV4"/>
<dbReference type="Gene3D" id="1.10.510.10">
    <property type="entry name" value="Transferase(Phosphotransferase) domain 1"/>
    <property type="match status" value="1"/>
</dbReference>
<accession>A0AAW1TTV4</accession>
<keyword evidence="6" id="KW-0221">Differentiation</keyword>
<proteinExistence type="predicted"/>
<evidence type="ECO:0000256" key="9">
    <source>
        <dbReference type="ARBA" id="ARBA00022871"/>
    </source>
</evidence>
<sequence length="134" mass="15170">MEKSIISNTFCGSAAYAAPEILMGVAYDPKMIDIWALGCILYIMLSGSMPFDDSNVKKMIKAQQNRAINTFMKFNWYKVSPSLKEILGSILEPEISERATIEDIKYSAWLLEENNSDDNGVLYDKSFSMLQVMM</sequence>
<organism evidence="12 13">
    <name type="scientific">Henosepilachna vigintioctopunctata</name>
    <dbReference type="NCBI Taxonomy" id="420089"/>
    <lineage>
        <taxon>Eukaryota</taxon>
        <taxon>Metazoa</taxon>
        <taxon>Ecdysozoa</taxon>
        <taxon>Arthropoda</taxon>
        <taxon>Hexapoda</taxon>
        <taxon>Insecta</taxon>
        <taxon>Pterygota</taxon>
        <taxon>Neoptera</taxon>
        <taxon>Endopterygota</taxon>
        <taxon>Coleoptera</taxon>
        <taxon>Polyphaga</taxon>
        <taxon>Cucujiformia</taxon>
        <taxon>Coccinelloidea</taxon>
        <taxon>Coccinellidae</taxon>
        <taxon>Epilachninae</taxon>
        <taxon>Epilachnini</taxon>
        <taxon>Henosepilachna</taxon>
    </lineage>
</organism>
<evidence type="ECO:0000256" key="2">
    <source>
        <dbReference type="ARBA" id="ARBA00022473"/>
    </source>
</evidence>
<evidence type="ECO:0000256" key="6">
    <source>
        <dbReference type="ARBA" id="ARBA00022782"/>
    </source>
</evidence>
<dbReference type="PANTHER" id="PTHR24346">
    <property type="entry name" value="MAP/MICROTUBULE AFFINITY-REGULATING KINASE"/>
    <property type="match status" value="1"/>
</dbReference>